<evidence type="ECO:0000313" key="3">
    <source>
        <dbReference type="Proteomes" id="UP000193648"/>
    </source>
</evidence>
<dbReference type="AlphaFoldDB" id="A0A1Y2H0K4"/>
<feature type="chain" id="PRO_5012598611" evidence="1">
    <location>
        <begin position="18"/>
        <end position="283"/>
    </location>
</feature>
<dbReference type="InParanoid" id="A0A1Y2H0K4"/>
<keyword evidence="1" id="KW-0732">Signal</keyword>
<accession>A0A1Y2H0K4</accession>
<organism evidence="2 3">
    <name type="scientific">Lobosporangium transversale</name>
    <dbReference type="NCBI Taxonomy" id="64571"/>
    <lineage>
        <taxon>Eukaryota</taxon>
        <taxon>Fungi</taxon>
        <taxon>Fungi incertae sedis</taxon>
        <taxon>Mucoromycota</taxon>
        <taxon>Mortierellomycotina</taxon>
        <taxon>Mortierellomycetes</taxon>
        <taxon>Mortierellales</taxon>
        <taxon>Mortierellaceae</taxon>
        <taxon>Lobosporangium</taxon>
    </lineage>
</organism>
<comment type="caution">
    <text evidence="2">The sequence shown here is derived from an EMBL/GenBank/DDBJ whole genome shotgun (WGS) entry which is preliminary data.</text>
</comment>
<dbReference type="EMBL" id="MCFF01000002">
    <property type="protein sequence ID" value="ORZ28087.1"/>
    <property type="molecule type" value="Genomic_DNA"/>
</dbReference>
<keyword evidence="3" id="KW-1185">Reference proteome</keyword>
<evidence type="ECO:0000313" key="2">
    <source>
        <dbReference type="EMBL" id="ORZ28087.1"/>
    </source>
</evidence>
<dbReference type="Proteomes" id="UP000193648">
    <property type="component" value="Unassembled WGS sequence"/>
</dbReference>
<proteinExistence type="predicted"/>
<gene>
    <name evidence="2" type="ORF">BCR41DRAFT_382990</name>
</gene>
<name>A0A1Y2H0K4_9FUNG</name>
<reference evidence="2 3" key="1">
    <citation type="submission" date="2016-07" db="EMBL/GenBank/DDBJ databases">
        <title>Pervasive Adenine N6-methylation of Active Genes in Fungi.</title>
        <authorList>
            <consortium name="DOE Joint Genome Institute"/>
            <person name="Mondo S.J."/>
            <person name="Dannebaum R.O."/>
            <person name="Kuo R.C."/>
            <person name="Labutti K."/>
            <person name="Haridas S."/>
            <person name="Kuo A."/>
            <person name="Salamov A."/>
            <person name="Ahrendt S.R."/>
            <person name="Lipzen A."/>
            <person name="Sullivan W."/>
            <person name="Andreopoulos W.B."/>
            <person name="Clum A."/>
            <person name="Lindquist E."/>
            <person name="Daum C."/>
            <person name="Ramamoorthy G.K."/>
            <person name="Gryganskyi A."/>
            <person name="Culley D."/>
            <person name="Magnuson J.K."/>
            <person name="James T.Y."/>
            <person name="O'Malley M.A."/>
            <person name="Stajich J.E."/>
            <person name="Spatafora J.W."/>
            <person name="Visel A."/>
            <person name="Grigoriev I.V."/>
        </authorList>
    </citation>
    <scope>NUCLEOTIDE SEQUENCE [LARGE SCALE GENOMIC DNA]</scope>
    <source>
        <strain evidence="2 3">NRRL 3116</strain>
    </source>
</reference>
<feature type="signal peptide" evidence="1">
    <location>
        <begin position="1"/>
        <end position="17"/>
    </location>
</feature>
<dbReference type="OrthoDB" id="2441166at2759"/>
<sequence>MLIQSFLLACSTTVALALGSEQAIISTARLVGKDITDPRANGVEIFRNPHNHAAAAGSILVFSGEAVRYQPQQDGILFDKNIYDNYKQNFFAFPGFALSYDTLPISFELNGDRRQLRDSLERAYNENDNRSNNDAKEIADAFEKLLPRKLNDKKAQAAKDWTLSQTLIRSGEDKRVYIEIHELSLTLTTSMTTGYVQINKQTATIRSAKLNVNDRFLTSFADNLAQRIPTLRIRDAIRILSTSNLQLFLADFDEKTDGSYGSAAGTRRTHSRQRFYSLSQLRM</sequence>
<protein>
    <submittedName>
        <fullName evidence="2">Uncharacterized protein</fullName>
    </submittedName>
</protein>
<evidence type="ECO:0000256" key="1">
    <source>
        <dbReference type="SAM" id="SignalP"/>
    </source>
</evidence>
<dbReference type="GeneID" id="33569247"/>
<dbReference type="RefSeq" id="XP_021885772.1">
    <property type="nucleotide sequence ID" value="XM_022027404.1"/>
</dbReference>